<dbReference type="RefSeq" id="WP_345195653.1">
    <property type="nucleotide sequence ID" value="NZ_BAABFL010000259.1"/>
</dbReference>
<dbReference type="EMBL" id="BAABFL010000259">
    <property type="protein sequence ID" value="GAA4649686.1"/>
    <property type="molecule type" value="Genomic_DNA"/>
</dbReference>
<gene>
    <name evidence="2" type="ORF">GCM10023116_19650</name>
</gene>
<proteinExistence type="predicted"/>
<organism evidence="2 3">
    <name type="scientific">Kistimonas scapharcae</name>
    <dbReference type="NCBI Taxonomy" id="1036133"/>
    <lineage>
        <taxon>Bacteria</taxon>
        <taxon>Pseudomonadati</taxon>
        <taxon>Pseudomonadota</taxon>
        <taxon>Gammaproteobacteria</taxon>
        <taxon>Oceanospirillales</taxon>
        <taxon>Endozoicomonadaceae</taxon>
        <taxon>Kistimonas</taxon>
    </lineage>
</organism>
<evidence type="ECO:0000313" key="2">
    <source>
        <dbReference type="EMBL" id="GAA4649686.1"/>
    </source>
</evidence>
<keyword evidence="1" id="KW-0732">Signal</keyword>
<name>A0ABP8V362_9GAMM</name>
<comment type="caution">
    <text evidence="2">The sequence shown here is derived from an EMBL/GenBank/DDBJ whole genome shotgun (WGS) entry which is preliminary data.</text>
</comment>
<reference evidence="3" key="1">
    <citation type="journal article" date="2019" name="Int. J. Syst. Evol. Microbiol.">
        <title>The Global Catalogue of Microorganisms (GCM) 10K type strain sequencing project: providing services to taxonomists for standard genome sequencing and annotation.</title>
        <authorList>
            <consortium name="The Broad Institute Genomics Platform"/>
            <consortium name="The Broad Institute Genome Sequencing Center for Infectious Disease"/>
            <person name="Wu L."/>
            <person name="Ma J."/>
        </authorList>
    </citation>
    <scope>NUCLEOTIDE SEQUENCE [LARGE SCALE GENOMIC DNA]</scope>
    <source>
        <strain evidence="3">JCM 17805</strain>
    </source>
</reference>
<evidence type="ECO:0000313" key="3">
    <source>
        <dbReference type="Proteomes" id="UP001500604"/>
    </source>
</evidence>
<feature type="signal peptide" evidence="1">
    <location>
        <begin position="1"/>
        <end position="22"/>
    </location>
</feature>
<sequence>MIQYVRSLLALCCVLLAIPASAGSLVIPDIAGQTKDTLAEQLGQPDGCEAAKQGEKCWWGFDLEIVFINGKADWLTVSGLDSLPYSSAALSGLGLSTRAPDQIGDDWQRWHGLDGLRELTLYKSGNNVWYAYVKTTTP</sequence>
<keyword evidence="3" id="KW-1185">Reference proteome</keyword>
<accession>A0ABP8V362</accession>
<feature type="chain" id="PRO_5046769358" evidence="1">
    <location>
        <begin position="23"/>
        <end position="138"/>
    </location>
</feature>
<evidence type="ECO:0000256" key="1">
    <source>
        <dbReference type="SAM" id="SignalP"/>
    </source>
</evidence>
<protein>
    <submittedName>
        <fullName evidence="2">Uncharacterized protein</fullName>
    </submittedName>
</protein>
<dbReference type="Proteomes" id="UP001500604">
    <property type="component" value="Unassembled WGS sequence"/>
</dbReference>